<dbReference type="GO" id="GO:0004805">
    <property type="term" value="F:trehalose-phosphatase activity"/>
    <property type="evidence" value="ECO:0007669"/>
    <property type="project" value="TreeGrafter"/>
</dbReference>
<dbReference type="GO" id="GO:0005829">
    <property type="term" value="C:cytosol"/>
    <property type="evidence" value="ECO:0007669"/>
    <property type="project" value="TreeGrafter"/>
</dbReference>
<dbReference type="PANTHER" id="PTHR10788:SF106">
    <property type="entry name" value="BCDNA.GH08860"/>
    <property type="match status" value="1"/>
</dbReference>
<evidence type="ECO:0000313" key="2">
    <source>
        <dbReference type="EMBL" id="KNE72210.1"/>
    </source>
</evidence>
<dbReference type="EMBL" id="GG745378">
    <property type="protein sequence ID" value="KNE72210.1"/>
    <property type="molecule type" value="Genomic_DNA"/>
</dbReference>
<evidence type="ECO:0008006" key="4">
    <source>
        <dbReference type="Google" id="ProtNLM"/>
    </source>
</evidence>
<sequence length="440" mass="47779">MIGGTSSTTRAAATVPDAAAAGPAPSTGGGRLLVVSNRLPVTLARDAVSGEWKATMSSGGLVSALSGLKRELEFTWIGWPGAVAGLTGAEQERQIADMHYNGFSNSILWPMLHYCPGEIAFREDQWDAYHAANVMFADAVLEHLQDGDMVWVQDYHLMLLPALLRAKCADQFPHIKLGFFLHTPFPSSEIYRILPVRREILLGILECDVVGFHTWDYARHFLSSCTRILGLSTLPNGVEYEGRMVHVGTFPIGIDPDQFIAVFLFAAPPSGSGKCVLVQVAVPSRPDVDEYQQLRSTVNELVGRINGQYGTVEFMPIHLLNKSVQFDELVALYAAADVCVVSSTRDGMNLVCGEYVAAQRDGKGVLIMSEFAGAAQSLDGSILRKLAFHFALCALALVGQVAEHIVVVIGKLFLQVEIELVKCRRPSASFCAAWILDGGR</sequence>
<evidence type="ECO:0000313" key="3">
    <source>
        <dbReference type="Proteomes" id="UP000054350"/>
    </source>
</evidence>
<dbReference type="OMA" id="AFWIQDY"/>
<dbReference type="AlphaFoldDB" id="A0A0L0TBY4"/>
<dbReference type="FunFam" id="3.40.50.2000:FF:000035">
    <property type="entry name" value="Trehalose-6-phosphate synthase"/>
    <property type="match status" value="1"/>
</dbReference>
<keyword evidence="3" id="KW-1185">Reference proteome</keyword>
<dbReference type="STRING" id="578462.A0A0L0TBY4"/>
<dbReference type="Pfam" id="PF00982">
    <property type="entry name" value="Glyco_transf_20"/>
    <property type="match status" value="2"/>
</dbReference>
<reference evidence="3" key="2">
    <citation type="submission" date="2009-11" db="EMBL/GenBank/DDBJ databases">
        <title>The Genome Sequence of Allomyces macrogynus strain ATCC 38327.</title>
        <authorList>
            <consortium name="The Broad Institute Genome Sequencing Platform"/>
            <person name="Russ C."/>
            <person name="Cuomo C."/>
            <person name="Shea T."/>
            <person name="Young S.K."/>
            <person name="Zeng Q."/>
            <person name="Koehrsen M."/>
            <person name="Haas B."/>
            <person name="Borodovsky M."/>
            <person name="Guigo R."/>
            <person name="Alvarado L."/>
            <person name="Berlin A."/>
            <person name="Borenstein D."/>
            <person name="Chen Z."/>
            <person name="Engels R."/>
            <person name="Freedman E."/>
            <person name="Gellesch M."/>
            <person name="Goldberg J."/>
            <person name="Griggs A."/>
            <person name="Gujja S."/>
            <person name="Heiman D."/>
            <person name="Hepburn T."/>
            <person name="Howarth C."/>
            <person name="Jen D."/>
            <person name="Larson L."/>
            <person name="Lewis B."/>
            <person name="Mehta T."/>
            <person name="Park D."/>
            <person name="Pearson M."/>
            <person name="Roberts A."/>
            <person name="Saif S."/>
            <person name="Shenoy N."/>
            <person name="Sisk P."/>
            <person name="Stolte C."/>
            <person name="Sykes S."/>
            <person name="Walk T."/>
            <person name="White J."/>
            <person name="Yandava C."/>
            <person name="Burger G."/>
            <person name="Gray M.W."/>
            <person name="Holland P.W.H."/>
            <person name="King N."/>
            <person name="Lang F.B.F."/>
            <person name="Roger A.J."/>
            <person name="Ruiz-Trillo I."/>
            <person name="Lander E."/>
            <person name="Nusbaum C."/>
        </authorList>
    </citation>
    <scope>NUCLEOTIDE SEQUENCE [LARGE SCALE GENOMIC DNA]</scope>
    <source>
        <strain evidence="3">ATCC 38327</strain>
    </source>
</reference>
<proteinExistence type="predicted"/>
<dbReference type="GO" id="GO:0005992">
    <property type="term" value="P:trehalose biosynthetic process"/>
    <property type="evidence" value="ECO:0007669"/>
    <property type="project" value="InterPro"/>
</dbReference>
<dbReference type="Gene3D" id="3.40.50.2000">
    <property type="entry name" value="Glycogen Phosphorylase B"/>
    <property type="match status" value="2"/>
</dbReference>
<feature type="region of interest" description="Disordered" evidence="1">
    <location>
        <begin position="1"/>
        <end position="25"/>
    </location>
</feature>
<dbReference type="VEuPathDB" id="FungiDB:AMAG_16693"/>
<dbReference type="SUPFAM" id="SSF53756">
    <property type="entry name" value="UDP-Glycosyltransferase/glycogen phosphorylase"/>
    <property type="match status" value="1"/>
</dbReference>
<organism evidence="2 3">
    <name type="scientific">Allomyces macrogynus (strain ATCC 38327)</name>
    <name type="common">Allomyces javanicus var. macrogynus</name>
    <dbReference type="NCBI Taxonomy" id="578462"/>
    <lineage>
        <taxon>Eukaryota</taxon>
        <taxon>Fungi</taxon>
        <taxon>Fungi incertae sedis</taxon>
        <taxon>Blastocladiomycota</taxon>
        <taxon>Blastocladiomycetes</taxon>
        <taxon>Blastocladiales</taxon>
        <taxon>Blastocladiaceae</taxon>
        <taxon>Allomyces</taxon>
    </lineage>
</organism>
<dbReference type="OrthoDB" id="755951at2759"/>
<protein>
    <recommendedName>
        <fullName evidence="4">Alpha,alpha-trehalose-phosphate synthase (UDP-forming)</fullName>
    </recommendedName>
</protein>
<accession>A0A0L0TBY4</accession>
<dbReference type="eggNOG" id="KOG1050">
    <property type="taxonomic scope" value="Eukaryota"/>
</dbReference>
<dbReference type="GO" id="GO:0005946">
    <property type="term" value="C:alpha,alpha-trehalose-phosphate synthase complex (UDP-forming)"/>
    <property type="evidence" value="ECO:0007669"/>
    <property type="project" value="TreeGrafter"/>
</dbReference>
<dbReference type="Proteomes" id="UP000054350">
    <property type="component" value="Unassembled WGS sequence"/>
</dbReference>
<dbReference type="PANTHER" id="PTHR10788">
    <property type="entry name" value="TREHALOSE-6-PHOSPHATE SYNTHASE"/>
    <property type="match status" value="1"/>
</dbReference>
<name>A0A0L0TBY4_ALLM3</name>
<dbReference type="GO" id="GO:0003825">
    <property type="term" value="F:alpha,alpha-trehalose-phosphate synthase (UDP-forming) activity"/>
    <property type="evidence" value="ECO:0007669"/>
    <property type="project" value="TreeGrafter"/>
</dbReference>
<evidence type="ECO:0000256" key="1">
    <source>
        <dbReference type="SAM" id="MobiDB-lite"/>
    </source>
</evidence>
<reference evidence="2 3" key="1">
    <citation type="submission" date="2009-11" db="EMBL/GenBank/DDBJ databases">
        <title>Annotation of Allomyces macrogynus ATCC 38327.</title>
        <authorList>
            <consortium name="The Broad Institute Genome Sequencing Platform"/>
            <person name="Russ C."/>
            <person name="Cuomo C."/>
            <person name="Burger G."/>
            <person name="Gray M.W."/>
            <person name="Holland P.W.H."/>
            <person name="King N."/>
            <person name="Lang F.B.F."/>
            <person name="Roger A.J."/>
            <person name="Ruiz-Trillo I."/>
            <person name="Young S.K."/>
            <person name="Zeng Q."/>
            <person name="Gargeya S."/>
            <person name="Fitzgerald M."/>
            <person name="Haas B."/>
            <person name="Abouelleil A."/>
            <person name="Alvarado L."/>
            <person name="Arachchi H.M."/>
            <person name="Berlin A."/>
            <person name="Chapman S.B."/>
            <person name="Gearin G."/>
            <person name="Goldberg J."/>
            <person name="Griggs A."/>
            <person name="Gujja S."/>
            <person name="Hansen M."/>
            <person name="Heiman D."/>
            <person name="Howarth C."/>
            <person name="Larimer J."/>
            <person name="Lui A."/>
            <person name="MacDonald P.J.P."/>
            <person name="McCowen C."/>
            <person name="Montmayeur A."/>
            <person name="Murphy C."/>
            <person name="Neiman D."/>
            <person name="Pearson M."/>
            <person name="Priest M."/>
            <person name="Roberts A."/>
            <person name="Saif S."/>
            <person name="Shea T."/>
            <person name="Sisk P."/>
            <person name="Stolte C."/>
            <person name="Sykes S."/>
            <person name="Wortman J."/>
            <person name="Nusbaum C."/>
            <person name="Birren B."/>
        </authorList>
    </citation>
    <scope>NUCLEOTIDE SEQUENCE [LARGE SCALE GENOMIC DNA]</scope>
    <source>
        <strain evidence="2 3">ATCC 38327</strain>
    </source>
</reference>
<dbReference type="InterPro" id="IPR001830">
    <property type="entry name" value="Glyco_trans_20"/>
</dbReference>
<gene>
    <name evidence="2" type="ORF">AMAG_16693</name>
</gene>
<dbReference type="CDD" id="cd03788">
    <property type="entry name" value="GT20_TPS"/>
    <property type="match status" value="1"/>
</dbReference>